<reference evidence="1 2" key="1">
    <citation type="submission" date="2015-02" db="EMBL/GenBank/DDBJ databases">
        <title>Single-cell genomics of uncultivated deep-branching MTB reveals a conserved set of magnetosome genes.</title>
        <authorList>
            <person name="Kolinko S."/>
            <person name="Richter M."/>
            <person name="Glockner F.O."/>
            <person name="Brachmann A."/>
            <person name="Schuler D."/>
        </authorList>
    </citation>
    <scope>NUCLEOTIDE SEQUENCE [LARGE SCALE GENOMIC DNA]</scope>
    <source>
        <strain evidence="1">TM-1</strain>
    </source>
</reference>
<gene>
    <name evidence="1" type="ORF">MBAV_005931</name>
</gene>
<dbReference type="Proteomes" id="UP000033423">
    <property type="component" value="Unassembled WGS sequence"/>
</dbReference>
<protein>
    <recommendedName>
        <fullName evidence="3">Apea-like HEPN domain-containing protein</fullName>
    </recommendedName>
</protein>
<evidence type="ECO:0000313" key="1">
    <source>
        <dbReference type="EMBL" id="KJU81875.1"/>
    </source>
</evidence>
<accession>A0A0F3GIW8</accession>
<organism evidence="1 2">
    <name type="scientific">Candidatus Magnetobacterium bavaricum</name>
    <dbReference type="NCBI Taxonomy" id="29290"/>
    <lineage>
        <taxon>Bacteria</taxon>
        <taxon>Pseudomonadati</taxon>
        <taxon>Nitrospirota</taxon>
        <taxon>Thermodesulfovibrionia</taxon>
        <taxon>Thermodesulfovibrionales</taxon>
        <taxon>Candidatus Magnetobacteriaceae</taxon>
        <taxon>Candidatus Magnetobacterium</taxon>
    </lineage>
</organism>
<dbReference type="AlphaFoldDB" id="A0A0F3GIW8"/>
<name>A0A0F3GIW8_9BACT</name>
<dbReference type="EMBL" id="LACI01002523">
    <property type="protein sequence ID" value="KJU81875.1"/>
    <property type="molecule type" value="Genomic_DNA"/>
</dbReference>
<proteinExistence type="predicted"/>
<keyword evidence="2" id="KW-1185">Reference proteome</keyword>
<evidence type="ECO:0008006" key="3">
    <source>
        <dbReference type="Google" id="ProtNLM"/>
    </source>
</evidence>
<sequence>MSVSTIISFWKERAEIDYVSVFVPLWLAFDAWIEDKYGKPTQRECLEALKDDTINNKTFNEMKALLNRDDSISNAFKNNLKQLDEALRSAPIYYKIKNDNKRLTLSFKNGLVDRKTFEYEDLFREKDDPDIIELVSGCFITDEIEKIYKAYIEILYQMRCSLFHGDLSMGDTNKRIVKYLYLTLKDLLKNI</sequence>
<evidence type="ECO:0000313" key="2">
    <source>
        <dbReference type="Proteomes" id="UP000033423"/>
    </source>
</evidence>
<comment type="caution">
    <text evidence="1">The sequence shown here is derived from an EMBL/GenBank/DDBJ whole genome shotgun (WGS) entry which is preliminary data.</text>
</comment>